<evidence type="ECO:0000313" key="2">
    <source>
        <dbReference type="Proteomes" id="UP000191988"/>
    </source>
</evidence>
<sequence length="85" mass="10159">MYSVFDSFLATDTWSKNHPNDEQRFYLCLQKVVREDDFNADNMGEYFRQLKKISRDDEDQYFSDSIDELVAKAWAVRDYLKVTGE</sequence>
<dbReference type="EMBL" id="FBWK01000037">
    <property type="protein sequence ID" value="CUX34285.1"/>
    <property type="molecule type" value="Genomic_DNA"/>
</dbReference>
<name>A0A1S7QC82_9HYPH</name>
<proteinExistence type="predicted"/>
<protein>
    <submittedName>
        <fullName evidence="1">Uncharacterized protein</fullName>
    </submittedName>
</protein>
<keyword evidence="2" id="KW-1185">Reference proteome</keyword>
<reference evidence="2" key="1">
    <citation type="submission" date="2016-01" db="EMBL/GenBank/DDBJ databases">
        <authorList>
            <person name="Regsiter A."/>
            <person name="william w."/>
        </authorList>
    </citation>
    <scope>NUCLEOTIDE SEQUENCE [LARGE SCALE GENOMIC DNA]</scope>
    <source>
        <strain evidence="2">CFBP 6623</strain>
    </source>
</reference>
<accession>A0A1S7QC82</accession>
<organism evidence="1 2">
    <name type="scientific">Agrobacterium tomkonis CFBP 6623</name>
    <dbReference type="NCBI Taxonomy" id="1183432"/>
    <lineage>
        <taxon>Bacteria</taxon>
        <taxon>Pseudomonadati</taxon>
        <taxon>Pseudomonadota</taxon>
        <taxon>Alphaproteobacteria</taxon>
        <taxon>Hyphomicrobiales</taxon>
        <taxon>Rhizobiaceae</taxon>
        <taxon>Rhizobium/Agrobacterium group</taxon>
        <taxon>Agrobacterium</taxon>
        <taxon>Agrobacterium tumefaciens complex</taxon>
    </lineage>
</organism>
<dbReference type="Proteomes" id="UP000191988">
    <property type="component" value="Unassembled WGS sequence"/>
</dbReference>
<evidence type="ECO:0000313" key="1">
    <source>
        <dbReference type="EMBL" id="CUX34285.1"/>
    </source>
</evidence>
<dbReference type="RefSeq" id="WP_080842310.1">
    <property type="nucleotide sequence ID" value="NZ_LT009723.1"/>
</dbReference>
<dbReference type="AlphaFoldDB" id="A0A1S7QC82"/>
<dbReference type="STRING" id="1183432.AGR3A_Cc420191"/>
<gene>
    <name evidence="1" type="ORF">AGR3A_Cc420191</name>
</gene>